<gene>
    <name evidence="3" type="ORF">AS888_15540</name>
</gene>
<feature type="transmembrane region" description="Helical" evidence="2">
    <location>
        <begin position="118"/>
        <end position="144"/>
    </location>
</feature>
<feature type="region of interest" description="Disordered" evidence="1">
    <location>
        <begin position="42"/>
        <end position="106"/>
    </location>
</feature>
<evidence type="ECO:0000313" key="3">
    <source>
        <dbReference type="EMBL" id="KWW21033.1"/>
    </source>
</evidence>
<name>A0A109N041_9BACI</name>
<feature type="transmembrane region" description="Helical" evidence="2">
    <location>
        <begin position="12"/>
        <end position="32"/>
    </location>
</feature>
<feature type="compositionally biased region" description="Low complexity" evidence="1">
    <location>
        <begin position="57"/>
        <end position="67"/>
    </location>
</feature>
<accession>A0A109N041</accession>
<dbReference type="RefSeq" id="WP_061141386.1">
    <property type="nucleotide sequence ID" value="NZ_LNNH01000012.1"/>
</dbReference>
<keyword evidence="2" id="KW-0812">Transmembrane</keyword>
<proteinExistence type="predicted"/>
<comment type="caution">
    <text evidence="3">The sequence shown here is derived from an EMBL/GenBank/DDBJ whole genome shotgun (WGS) entry which is preliminary data.</text>
</comment>
<protein>
    <submittedName>
        <fullName evidence="3">Uncharacterized protein</fullName>
    </submittedName>
</protein>
<reference evidence="3 4" key="1">
    <citation type="submission" date="2015-11" db="EMBL/GenBank/DDBJ databases">
        <title>Genome Sequence of Bacillus simplex strain VanAntwerpen2.</title>
        <authorList>
            <person name="Couger M.B."/>
        </authorList>
    </citation>
    <scope>NUCLEOTIDE SEQUENCE [LARGE SCALE GENOMIC DNA]</scope>
    <source>
        <strain evidence="3 4">VanAntwerpen02</strain>
    </source>
</reference>
<keyword evidence="2" id="KW-1133">Transmembrane helix</keyword>
<evidence type="ECO:0000256" key="2">
    <source>
        <dbReference type="SAM" id="Phobius"/>
    </source>
</evidence>
<keyword evidence="2" id="KW-0472">Membrane</keyword>
<keyword evidence="4" id="KW-1185">Reference proteome</keyword>
<organism evidence="3 4">
    <name type="scientific">Peribacillus simplex</name>
    <dbReference type="NCBI Taxonomy" id="1478"/>
    <lineage>
        <taxon>Bacteria</taxon>
        <taxon>Bacillati</taxon>
        <taxon>Bacillota</taxon>
        <taxon>Bacilli</taxon>
        <taxon>Bacillales</taxon>
        <taxon>Bacillaceae</taxon>
        <taxon>Peribacillus</taxon>
    </lineage>
</organism>
<dbReference type="Proteomes" id="UP000064189">
    <property type="component" value="Unassembled WGS sequence"/>
</dbReference>
<evidence type="ECO:0000256" key="1">
    <source>
        <dbReference type="SAM" id="MobiDB-lite"/>
    </source>
</evidence>
<evidence type="ECO:0000313" key="4">
    <source>
        <dbReference type="Proteomes" id="UP000064189"/>
    </source>
</evidence>
<dbReference type="EMBL" id="LNNH01000012">
    <property type="protein sequence ID" value="KWW21033.1"/>
    <property type="molecule type" value="Genomic_DNA"/>
</dbReference>
<sequence>MVNKLGKMRFLISIVAFFLLIVQAVMGIMMFVDSSDNVPMNGQAMAGQPADRGTGASGDSSKSSESAGEADETAPNDASGNLGTPPQGWADGSGTKEEMPGGGGFQRGNSLAREYIDFYQGAGGLATSIIILLIGGAGIATAIMTRKTAA</sequence>
<dbReference type="AlphaFoldDB" id="A0A109N041"/>